<keyword evidence="4" id="KW-0812">Transmembrane</keyword>
<keyword evidence="4" id="KW-0472">Membrane</keyword>
<evidence type="ECO:0000313" key="6">
    <source>
        <dbReference type="EMBL" id="GAA5795458.1"/>
    </source>
</evidence>
<keyword evidence="7" id="KW-1185">Reference proteome</keyword>
<dbReference type="SUPFAM" id="SSF52540">
    <property type="entry name" value="P-loop containing nucleoside triphosphate hydrolases"/>
    <property type="match status" value="1"/>
</dbReference>
<dbReference type="InterPro" id="IPR027417">
    <property type="entry name" value="P-loop_NTPase"/>
</dbReference>
<evidence type="ECO:0000259" key="5">
    <source>
        <dbReference type="PROSITE" id="PS51719"/>
    </source>
</evidence>
<dbReference type="PANTHER" id="PTHR18884">
    <property type="entry name" value="SEPTIN"/>
    <property type="match status" value="1"/>
</dbReference>
<protein>
    <recommendedName>
        <fullName evidence="5">Septin-type G domain-containing protein</fullName>
    </recommendedName>
</protein>
<proteinExistence type="inferred from homology"/>
<evidence type="ECO:0000256" key="1">
    <source>
        <dbReference type="ARBA" id="ARBA00022741"/>
    </source>
</evidence>
<name>A0ABP9XMU8_9FUNG</name>
<dbReference type="EMBL" id="BAABUJ010000004">
    <property type="protein sequence ID" value="GAA5795458.1"/>
    <property type="molecule type" value="Genomic_DNA"/>
</dbReference>
<dbReference type="PIRSF" id="PIRSF006698">
    <property type="entry name" value="Septin"/>
    <property type="match status" value="1"/>
</dbReference>
<comment type="similarity">
    <text evidence="3">Belongs to the TRAFAC class TrmE-Era-EngA-EngB-Septin-like GTPase superfamily. Septin GTPase family.</text>
</comment>
<dbReference type="Pfam" id="PF00735">
    <property type="entry name" value="Septin"/>
    <property type="match status" value="1"/>
</dbReference>
<evidence type="ECO:0000256" key="3">
    <source>
        <dbReference type="RuleBase" id="RU004560"/>
    </source>
</evidence>
<feature type="domain" description="Septin-type G" evidence="5">
    <location>
        <begin position="25"/>
        <end position="298"/>
    </location>
</feature>
<sequence length="364" mass="41720">MSPSASSGVGVAHLPNQRHKIVSKRGANFTLMVCGESGVGKTTFVNTLFTTGIKDDKNLNKRHAKQIEKTVEIEITKAELEEKNFKVKLTIIDTPGFGDYVNNHNSWMPIYEFLDDQHESFMAQEQQPTRKGAIDLRVHACLYFIRPSGHSLKALDIEVMKHLGSRVNLIPVIAKADTLTPKDLAQYKLNILDSIAKNHIQVYSCPIDSEDEEITEVNKSIMASMPFAIIGSTQDVTTSDGRTVKGREYSWGVAEVENEDHCDFKKLRKLLVRSHMHDLISTTEETHYESYRQSQMGTRKFGEPKFQKYENPKFKEDEDELRLNFTKQVKDEENRFRQWEAQVCCIFLFYFGIYVTNLFCIVGF</sequence>
<keyword evidence="4" id="KW-1133">Transmembrane helix</keyword>
<dbReference type="PROSITE" id="PS00675">
    <property type="entry name" value="SIGMA54_INTERACT_1"/>
    <property type="match status" value="1"/>
</dbReference>
<dbReference type="Proteomes" id="UP001476247">
    <property type="component" value="Unassembled WGS sequence"/>
</dbReference>
<dbReference type="InterPro" id="IPR030379">
    <property type="entry name" value="G_SEPTIN_dom"/>
</dbReference>
<evidence type="ECO:0000256" key="4">
    <source>
        <dbReference type="SAM" id="Phobius"/>
    </source>
</evidence>
<evidence type="ECO:0000313" key="7">
    <source>
        <dbReference type="Proteomes" id="UP001476247"/>
    </source>
</evidence>
<keyword evidence="2 3" id="KW-0342">GTP-binding</keyword>
<organism evidence="6 7">
    <name type="scientific">Helicostylum pulchrum</name>
    <dbReference type="NCBI Taxonomy" id="562976"/>
    <lineage>
        <taxon>Eukaryota</taxon>
        <taxon>Fungi</taxon>
        <taxon>Fungi incertae sedis</taxon>
        <taxon>Mucoromycota</taxon>
        <taxon>Mucoromycotina</taxon>
        <taxon>Mucoromycetes</taxon>
        <taxon>Mucorales</taxon>
        <taxon>Mucorineae</taxon>
        <taxon>Mucoraceae</taxon>
        <taxon>Helicostylum</taxon>
    </lineage>
</organism>
<evidence type="ECO:0000256" key="2">
    <source>
        <dbReference type="ARBA" id="ARBA00023134"/>
    </source>
</evidence>
<dbReference type="InterPro" id="IPR025662">
    <property type="entry name" value="Sigma_54_int_dom_ATP-bd_1"/>
</dbReference>
<dbReference type="CDD" id="cd01850">
    <property type="entry name" value="CDC_Septin"/>
    <property type="match status" value="1"/>
</dbReference>
<keyword evidence="1 3" id="KW-0547">Nucleotide-binding</keyword>
<dbReference type="InterPro" id="IPR016491">
    <property type="entry name" value="Septin"/>
</dbReference>
<comment type="caution">
    <text evidence="6">The sequence shown here is derived from an EMBL/GenBank/DDBJ whole genome shotgun (WGS) entry which is preliminary data.</text>
</comment>
<dbReference type="PROSITE" id="PS51719">
    <property type="entry name" value="G_SEPTIN"/>
    <property type="match status" value="1"/>
</dbReference>
<accession>A0ABP9XMU8</accession>
<gene>
    <name evidence="6" type="ORF">HPULCUR_000816</name>
</gene>
<dbReference type="Gene3D" id="3.40.50.300">
    <property type="entry name" value="P-loop containing nucleotide triphosphate hydrolases"/>
    <property type="match status" value="1"/>
</dbReference>
<reference evidence="6 7" key="1">
    <citation type="submission" date="2024-04" db="EMBL/GenBank/DDBJ databases">
        <title>genome sequences of Mucor flavus KT1a and Helicostylum pulchrum KT1b strains isolation_sourced from the surface of a dry-aged beef.</title>
        <authorList>
            <person name="Toyotome T."/>
            <person name="Hosono M."/>
            <person name="Torimaru M."/>
            <person name="Fukuda K."/>
            <person name="Mikami N."/>
        </authorList>
    </citation>
    <scope>NUCLEOTIDE SEQUENCE [LARGE SCALE GENOMIC DNA]</scope>
    <source>
        <strain evidence="6 7">KT1b</strain>
    </source>
</reference>
<feature type="transmembrane region" description="Helical" evidence="4">
    <location>
        <begin position="339"/>
        <end position="362"/>
    </location>
</feature>